<evidence type="ECO:0000256" key="1">
    <source>
        <dbReference type="ARBA" id="ARBA00004651"/>
    </source>
</evidence>
<feature type="transmembrane region" description="Helical" evidence="6">
    <location>
        <begin position="190"/>
        <end position="210"/>
    </location>
</feature>
<evidence type="ECO:0000256" key="3">
    <source>
        <dbReference type="ARBA" id="ARBA00022692"/>
    </source>
</evidence>
<name>A0ABP8A6L6_9MICO</name>
<evidence type="ECO:0000313" key="7">
    <source>
        <dbReference type="EMBL" id="GAA4178712.1"/>
    </source>
</evidence>
<dbReference type="NCBIfam" id="TIGR00765">
    <property type="entry name" value="yihY_not_rbn"/>
    <property type="match status" value="1"/>
</dbReference>
<sequence>MSDSTRTETKPSRRPWKYVARRTLAEFTADQCQDAAAALTYYGVLSAFPALLAIFSLLGVVGEGGSAAKAVLKIIEQVAPGGTVDLVKGPIEQFASSSAAGLGLVVGIVLAVWSASGYVGGFSRVMNRIYEIDEGRPFWVLRPQQLLITLVLVVLMAVMAVLLVISGPLIGAIGEALGAGAAATAVWSIARWPVMVLVLILAVGLLYWATPNVKQRFRLISLGSLIAIVVLAIATLAFGFYVANFANYNKSYGSLGGVIIFLVWLWIANSVLLFGAEFDAEVERSRELQDGLDAAEEIQLAPRGTRQSEKSVEKAEKLIAEGRDLHES</sequence>
<protein>
    <submittedName>
        <fullName evidence="7">YihY/virulence factor BrkB family protein</fullName>
    </submittedName>
</protein>
<organism evidence="7 8">
    <name type="scientific">Gryllotalpicola koreensis</name>
    <dbReference type="NCBI Taxonomy" id="993086"/>
    <lineage>
        <taxon>Bacteria</taxon>
        <taxon>Bacillati</taxon>
        <taxon>Actinomycetota</taxon>
        <taxon>Actinomycetes</taxon>
        <taxon>Micrococcales</taxon>
        <taxon>Microbacteriaceae</taxon>
        <taxon>Gryllotalpicola</taxon>
    </lineage>
</organism>
<evidence type="ECO:0000256" key="5">
    <source>
        <dbReference type="ARBA" id="ARBA00023136"/>
    </source>
</evidence>
<accession>A0ABP8A6L6</accession>
<feature type="transmembrane region" description="Helical" evidence="6">
    <location>
        <begin position="146"/>
        <end position="170"/>
    </location>
</feature>
<comment type="caution">
    <text evidence="7">The sequence shown here is derived from an EMBL/GenBank/DDBJ whole genome shotgun (WGS) entry which is preliminary data.</text>
</comment>
<dbReference type="EMBL" id="BAABBW010000005">
    <property type="protein sequence ID" value="GAA4178712.1"/>
    <property type="molecule type" value="Genomic_DNA"/>
</dbReference>
<evidence type="ECO:0000313" key="8">
    <source>
        <dbReference type="Proteomes" id="UP001501079"/>
    </source>
</evidence>
<dbReference type="PIRSF" id="PIRSF035875">
    <property type="entry name" value="RNase_BN"/>
    <property type="match status" value="1"/>
</dbReference>
<keyword evidence="8" id="KW-1185">Reference proteome</keyword>
<dbReference type="Pfam" id="PF03631">
    <property type="entry name" value="Virul_fac_BrkB"/>
    <property type="match status" value="1"/>
</dbReference>
<keyword evidence="4 6" id="KW-1133">Transmembrane helix</keyword>
<reference evidence="8" key="1">
    <citation type="journal article" date="2019" name="Int. J. Syst. Evol. Microbiol.">
        <title>The Global Catalogue of Microorganisms (GCM) 10K type strain sequencing project: providing services to taxonomists for standard genome sequencing and annotation.</title>
        <authorList>
            <consortium name="The Broad Institute Genomics Platform"/>
            <consortium name="The Broad Institute Genome Sequencing Center for Infectious Disease"/>
            <person name="Wu L."/>
            <person name="Ma J."/>
        </authorList>
    </citation>
    <scope>NUCLEOTIDE SEQUENCE [LARGE SCALE GENOMIC DNA]</scope>
    <source>
        <strain evidence="8">JCM 17591</strain>
    </source>
</reference>
<dbReference type="PANTHER" id="PTHR30213">
    <property type="entry name" value="INNER MEMBRANE PROTEIN YHJD"/>
    <property type="match status" value="1"/>
</dbReference>
<gene>
    <name evidence="7" type="ORF">GCM10022287_29520</name>
</gene>
<feature type="transmembrane region" description="Helical" evidence="6">
    <location>
        <begin position="222"/>
        <end position="243"/>
    </location>
</feature>
<dbReference type="PANTHER" id="PTHR30213:SF0">
    <property type="entry name" value="UPF0761 MEMBRANE PROTEIN YIHY"/>
    <property type="match status" value="1"/>
</dbReference>
<keyword evidence="3 6" id="KW-0812">Transmembrane</keyword>
<keyword evidence="2" id="KW-1003">Cell membrane</keyword>
<keyword evidence="5 6" id="KW-0472">Membrane</keyword>
<dbReference type="Proteomes" id="UP001501079">
    <property type="component" value="Unassembled WGS sequence"/>
</dbReference>
<evidence type="ECO:0000256" key="4">
    <source>
        <dbReference type="ARBA" id="ARBA00022989"/>
    </source>
</evidence>
<dbReference type="InterPro" id="IPR017039">
    <property type="entry name" value="Virul_fac_BrkB"/>
</dbReference>
<proteinExistence type="predicted"/>
<feature type="transmembrane region" description="Helical" evidence="6">
    <location>
        <begin position="39"/>
        <end position="61"/>
    </location>
</feature>
<feature type="transmembrane region" description="Helical" evidence="6">
    <location>
        <begin position="99"/>
        <end position="119"/>
    </location>
</feature>
<feature type="transmembrane region" description="Helical" evidence="6">
    <location>
        <begin position="255"/>
        <end position="276"/>
    </location>
</feature>
<dbReference type="RefSeq" id="WP_344755784.1">
    <property type="nucleotide sequence ID" value="NZ_BAABBW010000005.1"/>
</dbReference>
<evidence type="ECO:0000256" key="6">
    <source>
        <dbReference type="SAM" id="Phobius"/>
    </source>
</evidence>
<evidence type="ECO:0000256" key="2">
    <source>
        <dbReference type="ARBA" id="ARBA00022475"/>
    </source>
</evidence>
<comment type="subcellular location">
    <subcellularLocation>
        <location evidence="1">Cell membrane</location>
        <topology evidence="1">Multi-pass membrane protein</topology>
    </subcellularLocation>
</comment>